<dbReference type="EMBL" id="JACIIX010000012">
    <property type="protein sequence ID" value="MBB6211574.1"/>
    <property type="molecule type" value="Genomic_DNA"/>
</dbReference>
<proteinExistence type="predicted"/>
<dbReference type="RefSeq" id="WP_184264473.1">
    <property type="nucleotide sequence ID" value="NZ_JACIIX010000012.1"/>
</dbReference>
<dbReference type="AlphaFoldDB" id="A0A7W9ZJV4"/>
<name>A0A7W9ZJV4_NOVIT</name>
<evidence type="ECO:0000313" key="3">
    <source>
        <dbReference type="Proteomes" id="UP000544872"/>
    </source>
</evidence>
<dbReference type="InterPro" id="IPR021830">
    <property type="entry name" value="DUF3422"/>
</dbReference>
<evidence type="ECO:0000313" key="2">
    <source>
        <dbReference type="EMBL" id="MBB6211574.1"/>
    </source>
</evidence>
<dbReference type="Proteomes" id="UP000544872">
    <property type="component" value="Unassembled WGS sequence"/>
</dbReference>
<accession>A0A7W9ZJV4</accession>
<reference evidence="2 3" key="1">
    <citation type="submission" date="2020-08" db="EMBL/GenBank/DDBJ databases">
        <title>Genomic Encyclopedia of Type Strains, Phase IV (KMG-IV): sequencing the most valuable type-strain genomes for metagenomic binning, comparative biology and taxonomic classification.</title>
        <authorList>
            <person name="Goeker M."/>
        </authorList>
    </citation>
    <scope>NUCLEOTIDE SEQUENCE [LARGE SCALE GENOMIC DNA]</scope>
    <source>
        <strain evidence="2 3">DSM 11590</strain>
    </source>
</reference>
<protein>
    <submittedName>
        <fullName evidence="2">Putative membrane-anchored protein</fullName>
    </submittedName>
</protein>
<organism evidence="2 3">
    <name type="scientific">Novispirillum itersonii</name>
    <name type="common">Aquaspirillum itersonii</name>
    <dbReference type="NCBI Taxonomy" id="189"/>
    <lineage>
        <taxon>Bacteria</taxon>
        <taxon>Pseudomonadati</taxon>
        <taxon>Pseudomonadota</taxon>
        <taxon>Alphaproteobacteria</taxon>
        <taxon>Rhodospirillales</taxon>
        <taxon>Novispirillaceae</taxon>
        <taxon>Novispirillum</taxon>
    </lineage>
</organism>
<keyword evidence="1" id="KW-0812">Transmembrane</keyword>
<dbReference type="Pfam" id="PF11902">
    <property type="entry name" value="DUF3422"/>
    <property type="match status" value="1"/>
</dbReference>
<keyword evidence="1" id="KW-0472">Membrane</keyword>
<feature type="transmembrane region" description="Helical" evidence="1">
    <location>
        <begin position="406"/>
        <end position="425"/>
    </location>
</feature>
<keyword evidence="3" id="KW-1185">Reference proteome</keyword>
<comment type="caution">
    <text evidence="2">The sequence shown here is derived from an EMBL/GenBank/DDBJ whole genome shotgun (WGS) entry which is preliminary data.</text>
</comment>
<sequence length="436" mass="47455">MPETRPQAGPGAMPDHPLRQALAWEVHARPYEVVSAPVRVSHIAVMLEDGVSGAGMALDHLHRLLDSCGVPPPRAGATHASRDLGGGLRLRWEQHTEFASFTFYLFAPLTEDPFAETALSRVPADWLRDLPGQVLVAVHAAVLPGDAVPDLPALFAGHLVTGARIGGGAASAWSDFHLHGDGFARILMTAGELTPGQIGRHLQRLLEIETYRMKALLALPIARDLGGTLSRLEHSTAALSARMAGPLKEGEDREVLSALTTVAAEVEWLMAEHSYRFGAARAYAEIVSRCLLDLRQDRLPGLQTLTEFMDRRFSPAMRTVEAMANRADALGRRVARASDLLRTRVDIALEENNRDLLRSMNRRAQLQLRLQETVEGLSVVAISYYAWGLIGYLLKGGKAAGLPLDPDITALVAIPAVVLAVAYGLRRMKRHLHGPE</sequence>
<gene>
    <name evidence="2" type="ORF">FHS48_003015</name>
</gene>
<keyword evidence="1" id="KW-1133">Transmembrane helix</keyword>
<feature type="transmembrane region" description="Helical" evidence="1">
    <location>
        <begin position="373"/>
        <end position="394"/>
    </location>
</feature>
<evidence type="ECO:0000256" key="1">
    <source>
        <dbReference type="SAM" id="Phobius"/>
    </source>
</evidence>